<dbReference type="Gene3D" id="1.20.5.170">
    <property type="match status" value="1"/>
</dbReference>
<dbReference type="InParanoid" id="A0A151GPE2"/>
<gene>
    <name evidence="3" type="ORF">DCS_00106</name>
</gene>
<evidence type="ECO:0000313" key="4">
    <source>
        <dbReference type="Proteomes" id="UP000076580"/>
    </source>
</evidence>
<dbReference type="AlphaFoldDB" id="A0A151GPE2"/>
<dbReference type="Proteomes" id="UP000076580">
    <property type="component" value="Chromosome 01"/>
</dbReference>
<dbReference type="PANTHER" id="PTHR40618:SF1">
    <property type="entry name" value="B-ZIP TRANSCRIPTION FACTOR (EUROFUNG)"/>
    <property type="match status" value="1"/>
</dbReference>
<proteinExistence type="predicted"/>
<dbReference type="SUPFAM" id="SSF57959">
    <property type="entry name" value="Leucine zipper domain"/>
    <property type="match status" value="1"/>
</dbReference>
<dbReference type="GO" id="GO:0003700">
    <property type="term" value="F:DNA-binding transcription factor activity"/>
    <property type="evidence" value="ECO:0007669"/>
    <property type="project" value="InterPro"/>
</dbReference>
<keyword evidence="4" id="KW-1185">Reference proteome</keyword>
<comment type="caution">
    <text evidence="3">The sequence shown here is derived from an EMBL/GenBank/DDBJ whole genome shotgun (WGS) entry which is preliminary data.</text>
</comment>
<dbReference type="CDD" id="cd14688">
    <property type="entry name" value="bZIP_YAP"/>
    <property type="match status" value="1"/>
</dbReference>
<dbReference type="RefSeq" id="XP_040658331.1">
    <property type="nucleotide sequence ID" value="XM_040797448.1"/>
</dbReference>
<evidence type="ECO:0000259" key="2">
    <source>
        <dbReference type="SMART" id="SM00338"/>
    </source>
</evidence>
<name>A0A151GPE2_DRECN</name>
<organism evidence="3 4">
    <name type="scientific">Drechmeria coniospora</name>
    <name type="common">Nematophagous fungus</name>
    <name type="synonym">Meria coniospora</name>
    <dbReference type="NCBI Taxonomy" id="98403"/>
    <lineage>
        <taxon>Eukaryota</taxon>
        <taxon>Fungi</taxon>
        <taxon>Dikarya</taxon>
        <taxon>Ascomycota</taxon>
        <taxon>Pezizomycotina</taxon>
        <taxon>Sordariomycetes</taxon>
        <taxon>Hypocreomycetidae</taxon>
        <taxon>Hypocreales</taxon>
        <taxon>Ophiocordycipitaceae</taxon>
        <taxon>Drechmeria</taxon>
    </lineage>
</organism>
<feature type="region of interest" description="Disordered" evidence="1">
    <location>
        <begin position="140"/>
        <end position="194"/>
    </location>
</feature>
<dbReference type="PANTHER" id="PTHR40618">
    <property type="entry name" value="B-ZIP TRANSCRIPTION FACTOR (EUROFUNG)-RELATED"/>
    <property type="match status" value="1"/>
</dbReference>
<dbReference type="EMBL" id="LAYC01000001">
    <property type="protein sequence ID" value="KYK58979.1"/>
    <property type="molecule type" value="Genomic_DNA"/>
</dbReference>
<feature type="domain" description="BZIP" evidence="2">
    <location>
        <begin position="175"/>
        <end position="239"/>
    </location>
</feature>
<accession>A0A151GPE2</accession>
<dbReference type="SMART" id="SM00338">
    <property type="entry name" value="BRLZ"/>
    <property type="match status" value="1"/>
</dbReference>
<evidence type="ECO:0000256" key="1">
    <source>
        <dbReference type="SAM" id="MobiDB-lite"/>
    </source>
</evidence>
<evidence type="ECO:0000313" key="3">
    <source>
        <dbReference type="EMBL" id="KYK58979.1"/>
    </source>
</evidence>
<protein>
    <recommendedName>
        <fullName evidence="2">BZIP domain-containing protein</fullName>
    </recommendedName>
</protein>
<reference evidence="3 4" key="1">
    <citation type="journal article" date="2016" name="Sci. Rep.">
        <title>Insights into Adaptations to a Near-Obligate Nematode Endoparasitic Lifestyle from the Finished Genome of Drechmeria coniospora.</title>
        <authorList>
            <person name="Zhang L."/>
            <person name="Zhou Z."/>
            <person name="Guo Q."/>
            <person name="Fokkens L."/>
            <person name="Miskei M."/>
            <person name="Pocsi I."/>
            <person name="Zhang W."/>
            <person name="Chen M."/>
            <person name="Wang L."/>
            <person name="Sun Y."/>
            <person name="Donzelli B.G."/>
            <person name="Gibson D.M."/>
            <person name="Nelson D.R."/>
            <person name="Luo J.G."/>
            <person name="Rep M."/>
            <person name="Liu H."/>
            <person name="Yang S."/>
            <person name="Wang J."/>
            <person name="Krasnoff S.B."/>
            <person name="Xu Y."/>
            <person name="Molnar I."/>
            <person name="Lin M."/>
        </authorList>
    </citation>
    <scope>NUCLEOTIDE SEQUENCE [LARGE SCALE GENOMIC DNA]</scope>
    <source>
        <strain evidence="3 4">ARSEF 6962</strain>
    </source>
</reference>
<dbReference type="STRING" id="98403.A0A151GPE2"/>
<dbReference type="InterPro" id="IPR046347">
    <property type="entry name" value="bZIP_sf"/>
</dbReference>
<dbReference type="GeneID" id="63712749"/>
<dbReference type="InterPro" id="IPR004827">
    <property type="entry name" value="bZIP"/>
</dbReference>
<sequence>MNIPPGKDWSVGMETCGNDDVTEVGEMSGLGYGVGPHMRLGTGPGRAGSDRTRPDMAGGLLVGSIVGTDGSADLTALLSSSYYPTPPAPSLPYQQPIFGNLALPGGLQFGYSDIFGELLPSLPSSGPSAAAAAGVVTEVSQVVDESRKRKRRASNSGTTTARRAGRPRKNTEESQGEDPDERRRRQVRVAQRAYRSRKESHVSFLSERVAQLETAIDSMSSAIISFTDELTRSGVLVRHAELTSCLRETIQTCLRLVKASAGEEEEASERSVTPTGSSSVLLALPRAFNALPVAAVDSFLLQRATSGLAATPLAVTDIDFSLLMDRLHLGVVYHGYLALADPSTSLERVRRHFVLLSTVLDRGRMVAFFAAALHAKMSSRRLDEDREWEAVPFFRIGGAGSHYSRPPSSVAVYPSRAQTWRNVTVPLSLFSADVRKHFEGDWFDMQDLECHLRKRTAQLVVSTTTTPIIHVARLVHGLLNKSASLGRSAGFRRCDVDEAFHAAIATAPA</sequence>